<accession>X0T0L7</accession>
<organism evidence="1">
    <name type="scientific">marine sediment metagenome</name>
    <dbReference type="NCBI Taxonomy" id="412755"/>
    <lineage>
        <taxon>unclassified sequences</taxon>
        <taxon>metagenomes</taxon>
        <taxon>ecological metagenomes</taxon>
    </lineage>
</organism>
<evidence type="ECO:0000313" key="1">
    <source>
        <dbReference type="EMBL" id="GAF86973.1"/>
    </source>
</evidence>
<proteinExistence type="predicted"/>
<sequence length="32" mass="3496">IDVAYRVDQAEQGRSYASNSAIIDSSHLTTNI</sequence>
<reference evidence="1" key="1">
    <citation type="journal article" date="2014" name="Front. Microbiol.">
        <title>High frequency of phylogenetically diverse reductive dehalogenase-homologous genes in deep subseafloor sedimentary metagenomes.</title>
        <authorList>
            <person name="Kawai M."/>
            <person name="Futagami T."/>
            <person name="Toyoda A."/>
            <person name="Takaki Y."/>
            <person name="Nishi S."/>
            <person name="Hori S."/>
            <person name="Arai W."/>
            <person name="Tsubouchi T."/>
            <person name="Morono Y."/>
            <person name="Uchiyama I."/>
            <person name="Ito T."/>
            <person name="Fujiyama A."/>
            <person name="Inagaki F."/>
            <person name="Takami H."/>
        </authorList>
    </citation>
    <scope>NUCLEOTIDE SEQUENCE</scope>
    <source>
        <strain evidence="1">Expedition CK06-06</strain>
    </source>
</reference>
<protein>
    <submittedName>
        <fullName evidence="1">Uncharacterized protein</fullName>
    </submittedName>
</protein>
<comment type="caution">
    <text evidence="1">The sequence shown here is derived from an EMBL/GenBank/DDBJ whole genome shotgun (WGS) entry which is preliminary data.</text>
</comment>
<dbReference type="EMBL" id="BARS01013761">
    <property type="protein sequence ID" value="GAF86973.1"/>
    <property type="molecule type" value="Genomic_DNA"/>
</dbReference>
<dbReference type="AlphaFoldDB" id="X0T0L7"/>
<feature type="non-terminal residue" evidence="1">
    <location>
        <position position="1"/>
    </location>
</feature>
<gene>
    <name evidence="1" type="ORF">S01H1_23678</name>
</gene>
<name>X0T0L7_9ZZZZ</name>